<name>K9YNF5_CYASC</name>
<evidence type="ECO:0000313" key="2">
    <source>
        <dbReference type="Proteomes" id="UP000010483"/>
    </source>
</evidence>
<evidence type="ECO:0000313" key="1">
    <source>
        <dbReference type="EMBL" id="AFZ47945.1"/>
    </source>
</evidence>
<accession>K9YNF5</accession>
<dbReference type="Proteomes" id="UP000010483">
    <property type="component" value="Chromosome"/>
</dbReference>
<protein>
    <submittedName>
        <fullName evidence="1">Uncharacterized protein</fullName>
    </submittedName>
</protein>
<organism evidence="1 2">
    <name type="scientific">Cyanobacterium stanieri (strain ATCC 29140 / PCC 7202)</name>
    <dbReference type="NCBI Taxonomy" id="292563"/>
    <lineage>
        <taxon>Bacteria</taxon>
        <taxon>Bacillati</taxon>
        <taxon>Cyanobacteriota</taxon>
        <taxon>Cyanophyceae</taxon>
        <taxon>Oscillatoriophycideae</taxon>
        <taxon>Chroococcales</taxon>
        <taxon>Geminocystaceae</taxon>
        <taxon>Cyanobacterium</taxon>
    </lineage>
</organism>
<proteinExistence type="predicted"/>
<dbReference type="STRING" id="292563.Cyast_1992"/>
<dbReference type="KEGG" id="csn:Cyast_1992"/>
<dbReference type="EMBL" id="CP003940">
    <property type="protein sequence ID" value="AFZ47945.1"/>
    <property type="molecule type" value="Genomic_DNA"/>
</dbReference>
<dbReference type="HOGENOM" id="CLU_172534_0_0_3"/>
<sequence length="74" mass="8815">MNTTRVRTELKKYIDKLSPEQLTLVANFFEDLEAEEKIDATEELLNIPEFESIFEKANQEIKEGKVRNWKEIRN</sequence>
<dbReference type="eggNOG" id="COG1413">
    <property type="taxonomic scope" value="Bacteria"/>
</dbReference>
<dbReference type="BioCyc" id="CSTA292563:G1353-1999-MONOMER"/>
<reference evidence="2" key="1">
    <citation type="journal article" date="2013" name="Proc. Natl. Acad. Sci. U.S.A.">
        <title>Improving the coverage of the cyanobacterial phylum using diversity-driven genome sequencing.</title>
        <authorList>
            <person name="Shih P.M."/>
            <person name="Wu D."/>
            <person name="Latifi A."/>
            <person name="Axen S.D."/>
            <person name="Fewer D.P."/>
            <person name="Talla E."/>
            <person name="Calteau A."/>
            <person name="Cai F."/>
            <person name="Tandeau de Marsac N."/>
            <person name="Rippka R."/>
            <person name="Herdman M."/>
            <person name="Sivonen K."/>
            <person name="Coursin T."/>
            <person name="Laurent T."/>
            <person name="Goodwin L."/>
            <person name="Nolan M."/>
            <person name="Davenport K.W."/>
            <person name="Han C.S."/>
            <person name="Rubin E.M."/>
            <person name="Eisen J.A."/>
            <person name="Woyke T."/>
            <person name="Gugger M."/>
            <person name="Kerfeld C.A."/>
        </authorList>
    </citation>
    <scope>NUCLEOTIDE SEQUENCE [LARGE SCALE GENOMIC DNA]</scope>
    <source>
        <strain evidence="2">ATCC 29140 / PCC 7202</strain>
    </source>
</reference>
<keyword evidence="2" id="KW-1185">Reference proteome</keyword>
<gene>
    <name evidence="1" type="ordered locus">Cyast_1992</name>
</gene>
<dbReference type="AlphaFoldDB" id="K9YNF5"/>